<reference evidence="1 2" key="1">
    <citation type="journal article" date="2016" name="Nat. Commun.">
        <title>Thousands of microbial genomes shed light on interconnected biogeochemical processes in an aquifer system.</title>
        <authorList>
            <person name="Anantharaman K."/>
            <person name="Brown C.T."/>
            <person name="Hug L.A."/>
            <person name="Sharon I."/>
            <person name="Castelle C.J."/>
            <person name="Probst A.J."/>
            <person name="Thomas B.C."/>
            <person name="Singh A."/>
            <person name="Wilkins M.J."/>
            <person name="Karaoz U."/>
            <person name="Brodie E.L."/>
            <person name="Williams K.H."/>
            <person name="Hubbard S.S."/>
            <person name="Banfield J.F."/>
        </authorList>
    </citation>
    <scope>NUCLEOTIDE SEQUENCE [LARGE SCALE GENOMIC DNA]</scope>
</reference>
<protein>
    <recommendedName>
        <fullName evidence="3">DNA helicase UvrD</fullName>
    </recommendedName>
</protein>
<gene>
    <name evidence="1" type="ORF">A3A74_07930</name>
</gene>
<comment type="caution">
    <text evidence="1">The sequence shown here is derived from an EMBL/GenBank/DDBJ whole genome shotgun (WGS) entry which is preliminary data.</text>
</comment>
<dbReference type="EMBL" id="MGAF01000013">
    <property type="protein sequence ID" value="OGK42005.1"/>
    <property type="molecule type" value="Genomic_DNA"/>
</dbReference>
<dbReference type="STRING" id="1802055.A3A74_07930"/>
<sequence>MQIIADLQLHSKYSRAVSPRMDLDEIAFWSTKKGINLVATGDWTHPMWIREIKAKLKETSPGIYSLDQDKTDLPTSNKVKFLLSTEISSIYTQGGKGRRVHNLIFSPSIETCEKIIKELQRRGANLMSDGRPIVGISSKDLLEMVLTIDQNVLFVPAHIWTPWFALFGSKSGFNSIEECFGNFAKHIYAVETGLSSDPIMNWQIKELENRSIVSFSDAHSGPKLGREATVFVSNNQQSTINNFSFRDIADAIKQIPNSKLKIGYTIEFFPEEGKYHWSGHRACNIKYNPQQVKEKGTICPVCHTSLTIGVENRVMDLSYKTLVQNDLLYMKNKLGVTFVCDKDKKRRPFVSLIPLLEVLTETNGGSHTKVLREYEHLTSNFATEFDVLLKKSLEEIEKKSGYLLSKAVQIIRDRKVYVDPGYDGVFGVVKIFQDEKTKTEEKKAESQPSLF</sequence>
<evidence type="ECO:0008006" key="3">
    <source>
        <dbReference type="Google" id="ProtNLM"/>
    </source>
</evidence>
<evidence type="ECO:0000313" key="1">
    <source>
        <dbReference type="EMBL" id="OGK42005.1"/>
    </source>
</evidence>
<dbReference type="PANTHER" id="PTHR40084">
    <property type="entry name" value="PHOSPHOHYDROLASE, PHP FAMILY"/>
    <property type="match status" value="1"/>
</dbReference>
<dbReference type="PANTHER" id="PTHR40084:SF1">
    <property type="entry name" value="PHOSPHOTRANSFERASE"/>
    <property type="match status" value="1"/>
</dbReference>
<name>A0A1F7IF75_9BACT</name>
<dbReference type="CDD" id="cd19067">
    <property type="entry name" value="PfuEndoQ-like"/>
    <property type="match status" value="1"/>
</dbReference>
<organism evidence="1 2">
    <name type="scientific">Candidatus Roizmanbacteria bacterium RIFCSPLOWO2_01_FULL_35_13</name>
    <dbReference type="NCBI Taxonomy" id="1802055"/>
    <lineage>
        <taxon>Bacteria</taxon>
        <taxon>Candidatus Roizmaniibacteriota</taxon>
    </lineage>
</organism>
<dbReference type="SUPFAM" id="SSF89550">
    <property type="entry name" value="PHP domain-like"/>
    <property type="match status" value="1"/>
</dbReference>
<accession>A0A1F7IF75</accession>
<dbReference type="Gene3D" id="3.20.20.140">
    <property type="entry name" value="Metal-dependent hydrolases"/>
    <property type="match status" value="1"/>
</dbReference>
<dbReference type="InterPro" id="IPR016195">
    <property type="entry name" value="Pol/histidinol_Pase-like"/>
</dbReference>
<evidence type="ECO:0000313" key="2">
    <source>
        <dbReference type="Proteomes" id="UP000179270"/>
    </source>
</evidence>
<dbReference type="AlphaFoldDB" id="A0A1F7IF75"/>
<dbReference type="Proteomes" id="UP000179270">
    <property type="component" value="Unassembled WGS sequence"/>
</dbReference>
<proteinExistence type="predicted"/>